<proteinExistence type="predicted"/>
<keyword evidence="5" id="KW-1185">Reference proteome</keyword>
<evidence type="ECO:0000256" key="1">
    <source>
        <dbReference type="ARBA" id="ARBA00022729"/>
    </source>
</evidence>
<accession>A0A6C0NTY4</accession>
<feature type="signal peptide" evidence="2">
    <location>
        <begin position="1"/>
        <end position="22"/>
    </location>
</feature>
<name>A0A6C0NTY4_9BACL</name>
<dbReference type="InterPro" id="IPR014755">
    <property type="entry name" value="Cu-Rt/internalin_Ig-like"/>
</dbReference>
<evidence type="ECO:0000256" key="2">
    <source>
        <dbReference type="SAM" id="SignalP"/>
    </source>
</evidence>
<feature type="chain" id="PRO_5025570770" evidence="2">
    <location>
        <begin position="23"/>
        <end position="1116"/>
    </location>
</feature>
<dbReference type="KEGG" id="prz:GZH47_01440"/>
<gene>
    <name evidence="4" type="ORF">GZH47_01440</name>
</gene>
<protein>
    <submittedName>
        <fullName evidence="4">Ig-like domain-containing protein</fullName>
    </submittedName>
</protein>
<dbReference type="Pfam" id="PF13205">
    <property type="entry name" value="Big_5"/>
    <property type="match status" value="5"/>
</dbReference>
<dbReference type="Proteomes" id="UP000479114">
    <property type="component" value="Chromosome"/>
</dbReference>
<dbReference type="RefSeq" id="WP_162638198.1">
    <property type="nucleotide sequence ID" value="NZ_CP048286.1"/>
</dbReference>
<dbReference type="EMBL" id="CP048286">
    <property type="protein sequence ID" value="QHW29628.1"/>
    <property type="molecule type" value="Genomic_DNA"/>
</dbReference>
<dbReference type="Gene3D" id="2.60.40.1220">
    <property type="match status" value="6"/>
</dbReference>
<evidence type="ECO:0000259" key="3">
    <source>
        <dbReference type="PROSITE" id="PS51272"/>
    </source>
</evidence>
<dbReference type="AlphaFoldDB" id="A0A6C0NTY4"/>
<feature type="domain" description="SLH" evidence="3">
    <location>
        <begin position="17"/>
        <end position="77"/>
    </location>
</feature>
<keyword evidence="1 2" id="KW-0732">Signal</keyword>
<sequence>MILVRKLLTAWLLLALAIPAFAASAESLSTQDKFNVLKDKGIFTGLGDGSAGLDQSMTREQFAAVLYRLWELPDINPANPSFNDVLKPRWSYHEVEAVNHAGLMTGTAERKFSPAVSVTVEQLAVVLARAYGYTNGSSPVTGLVSPWARNAVSAALDHGYITYQGTYKAAATRGQLVDAAYAVYQQQHQQKLQASTVLPLANNILQVTLKEAVTKVDPSSFSLKDDQGTVIAIRAATLSSDGKTVTVLTGPQEAYVYYTLTVDGTGLRYYAISNNNGGPVVPSDTTRPTVTKLENLGNRTIRLTFSEPVSRSTAEDPNHYDIVSGGLGISNFKLSSDGRTVTITTSTQEDGYRYRLSVSGVKDLVGNTMTSRSDLYFNGIYDLDGSKPTVVSVTGQNNSTIRVVFSEKVDAGDVRNVNNYSINNDLYVTRASLASDGITATLYTNDQENGKDYKMTIRNIADVAGNVMNTRSDIVFKATNDHDNPRVQSVTVLSNSTVEVQFSERVNADQAKKASNYTINNDLRVTNVILDSDGSTVTLTTSKQTDAVLYTVTIQGISDLAGNVMDKVTNLYFGGLVDHTPPTVVGIQAAARQTVLTFSERLDASTATGTGNYKLDGNLGAVKNAVYDDAKKTVTLTTNAQTPGGVYSVTINQVKDLSGNAIAKDTRIQFVGSDRETIGSITLQKLEVVNQNTVQATFSRALSDSEVASLDLTILKDNNRDVDVNGWSEYVVRKSGTDNAVVIQLRTKQSGNPSLFVAGHVYAGRISDLPSLVTKDGADQKVFPGTEKKNDEPYVTQASASNSRAIKVTFSEPVRNVSPSGFDVLRDDNSKIGIAGDSLNDTNRIVTEVTLYLDDDVASGKTYRLRFKDSIKDAAGWNAIRTQDDSNPYLVVFAGTATSNQQPEVTKIVSTDRYTFEIQFSEPVRLDDAGGLFLYAASGDDEVDIQSGGNASYVLSPDRKSIKVYLNADRLDPLKSNQRYRLEYDANRGRIVDDQGAALEDSADSGVYNFTASSANNAIPSIANVDAQGTAIKITFSEPIKGYTDETNFFNIVIDGKPVIPTEGQLDGKTMIILKVPSIASGKIGTITYTRDGADSIRDYNSFSPDEDAVVTFGVQ</sequence>
<reference evidence="4 5" key="1">
    <citation type="submission" date="2020-02" db="EMBL/GenBank/DDBJ databases">
        <title>Paenibacillus sp. nov., isolated from rhizosphere soil of tomato.</title>
        <authorList>
            <person name="Weon H.-Y."/>
            <person name="Lee S.A."/>
        </authorList>
    </citation>
    <scope>NUCLEOTIDE SEQUENCE [LARGE SCALE GENOMIC DNA]</scope>
    <source>
        <strain evidence="4 5">14171R-81</strain>
    </source>
</reference>
<dbReference type="InterPro" id="IPR001119">
    <property type="entry name" value="SLH_dom"/>
</dbReference>
<organism evidence="4 5">
    <name type="scientific">Paenibacillus rhizovicinus</name>
    <dbReference type="NCBI Taxonomy" id="2704463"/>
    <lineage>
        <taxon>Bacteria</taxon>
        <taxon>Bacillati</taxon>
        <taxon>Bacillota</taxon>
        <taxon>Bacilli</taxon>
        <taxon>Bacillales</taxon>
        <taxon>Paenibacillaceae</taxon>
        <taxon>Paenibacillus</taxon>
    </lineage>
</organism>
<dbReference type="InterPro" id="IPR032812">
    <property type="entry name" value="SbsA_Ig"/>
</dbReference>
<evidence type="ECO:0000313" key="4">
    <source>
        <dbReference type="EMBL" id="QHW29628.1"/>
    </source>
</evidence>
<feature type="domain" description="SLH" evidence="3">
    <location>
        <begin position="78"/>
        <end position="141"/>
    </location>
</feature>
<dbReference type="PROSITE" id="PS51272">
    <property type="entry name" value="SLH"/>
    <property type="match status" value="2"/>
</dbReference>
<evidence type="ECO:0000313" key="5">
    <source>
        <dbReference type="Proteomes" id="UP000479114"/>
    </source>
</evidence>